<evidence type="ECO:0000313" key="2">
    <source>
        <dbReference type="Proteomes" id="UP000235703"/>
    </source>
</evidence>
<comment type="caution">
    <text evidence="1">The sequence shown here is derived from an EMBL/GenBank/DDBJ whole genome shotgun (WGS) entry which is preliminary data.</text>
</comment>
<dbReference type="Proteomes" id="UP000235703">
    <property type="component" value="Unassembled WGS sequence"/>
</dbReference>
<accession>A0A2N6PF05</accession>
<dbReference type="EMBL" id="PNFZ01000008">
    <property type="protein sequence ID" value="PMB97260.1"/>
    <property type="molecule type" value="Genomic_DNA"/>
</dbReference>
<proteinExistence type="predicted"/>
<dbReference type="OrthoDB" id="4774763at2"/>
<protein>
    <submittedName>
        <fullName evidence="1">Uncharacterized protein</fullName>
    </submittedName>
</protein>
<gene>
    <name evidence="1" type="ORF">CJ198_11985</name>
</gene>
<dbReference type="RefSeq" id="WP_102162846.1">
    <property type="nucleotide sequence ID" value="NZ_PNFZ01000008.1"/>
</dbReference>
<reference evidence="1 2" key="1">
    <citation type="submission" date="2017-09" db="EMBL/GenBank/DDBJ databases">
        <title>Bacterial strain isolated from the female urinary microbiota.</title>
        <authorList>
            <person name="Thomas-White K."/>
            <person name="Kumar N."/>
            <person name="Forster S."/>
            <person name="Putonti C."/>
            <person name="Lawley T."/>
            <person name="Wolfe A.J."/>
        </authorList>
    </citation>
    <scope>NUCLEOTIDE SEQUENCE [LARGE SCALE GENOMIC DNA]</scope>
    <source>
        <strain evidence="1 2">UMB0680</strain>
    </source>
</reference>
<organism evidence="1 2">
    <name type="scientific">Brevibacterium luteolum</name>
    <dbReference type="NCBI Taxonomy" id="199591"/>
    <lineage>
        <taxon>Bacteria</taxon>
        <taxon>Bacillati</taxon>
        <taxon>Actinomycetota</taxon>
        <taxon>Actinomycetes</taxon>
        <taxon>Micrococcales</taxon>
        <taxon>Brevibacteriaceae</taxon>
        <taxon>Brevibacterium</taxon>
    </lineage>
</organism>
<name>A0A2N6PF05_9MICO</name>
<keyword evidence="2" id="KW-1185">Reference proteome</keyword>
<evidence type="ECO:0000313" key="1">
    <source>
        <dbReference type="EMBL" id="PMB97260.1"/>
    </source>
</evidence>
<dbReference type="AlphaFoldDB" id="A0A2N6PF05"/>
<sequence>MSRFDDLASDTRYVPTPRHVCSVYDFSVPIADNLMLVVHLETYKNLVRTFSIEVQLDGRDVCGRIDTSHSLVHRHQFYRSGGEDDPPHAIELIPAGIDGAKTVDRMFEEAYTMMLERAEDIARRWNR</sequence>